<keyword evidence="2" id="KW-1185">Reference proteome</keyword>
<dbReference type="EMBL" id="VFFF01000001">
    <property type="protein sequence ID" value="TNY34118.1"/>
    <property type="molecule type" value="Genomic_DNA"/>
</dbReference>
<organism evidence="1 2">
    <name type="scientific">Pelagovum pacificum</name>
    <dbReference type="NCBI Taxonomy" id="2588711"/>
    <lineage>
        <taxon>Bacteria</taxon>
        <taxon>Pseudomonadati</taxon>
        <taxon>Pseudomonadota</taxon>
        <taxon>Alphaproteobacteria</taxon>
        <taxon>Rhodobacterales</taxon>
        <taxon>Paracoccaceae</taxon>
        <taxon>Pelagovum</taxon>
    </lineage>
</organism>
<dbReference type="Pfam" id="PF13692">
    <property type="entry name" value="Glyco_trans_1_4"/>
    <property type="match status" value="1"/>
</dbReference>
<evidence type="ECO:0000313" key="1">
    <source>
        <dbReference type="EMBL" id="TNY34118.1"/>
    </source>
</evidence>
<sequence length="557" mass="61465">MPHPDPAIFFHPDAIESVGKGVVGRRSAGQSFLKGWLAHCGAERLSLVTEHANASRELEKLLREMGETRPLDIRTLRGPTDFTAFGTIFFPAPGYMNAAWRRQHFAPQACSLVGITHTVSTRRVMEGLHNLLAEPVEPWDALICTSRAVQSVVRRQFDLEAEYYRQRFGASRVPMPRLPLIPLGVNAADFTRDDRARAGFRQRYDVSEDGFVVLSMGRLTSVEKANMVPLLQVLERMSGKIGRPIHFWMAGWASRDTEKALHERAAKDVAPNVTVRIIDGQDPDVRRRIWSAADVFSLPVDNIQETFGLVPVEAMAAGLPVVMPDWNGFRDTVLHDETGFLIPTRMAPPGYGTRVAERFAEGTDDYLRHLSVVQQHTAIDQGAYEAALTALAGDEGLRRQMGAAAVRHVKQRFDWSAVIPQYLALADDLAERRKGAHPTTPKLASGPAGPLEVDPFDLYSDYPTDVLKPTDVVRLVSPIDRAAMDALDEVNGRKLYKRKIISDDVLQAVQAVLSQSGPMEVSTLAGRLRVPLTGVIPACLLLAKFGALALPETSPRP</sequence>
<dbReference type="RefSeq" id="WP_140195174.1">
    <property type="nucleotide sequence ID" value="NZ_CP065915.1"/>
</dbReference>
<dbReference type="Proteomes" id="UP000314011">
    <property type="component" value="Unassembled WGS sequence"/>
</dbReference>
<gene>
    <name evidence="1" type="ORF">FHY64_12905</name>
</gene>
<dbReference type="AlphaFoldDB" id="A0A5C5GH68"/>
<dbReference type="InterPro" id="IPR050194">
    <property type="entry name" value="Glycosyltransferase_grp1"/>
</dbReference>
<keyword evidence="1" id="KW-0808">Transferase</keyword>
<name>A0A5C5GH68_9RHOB</name>
<dbReference type="Gene3D" id="3.40.50.2000">
    <property type="entry name" value="Glycogen Phosphorylase B"/>
    <property type="match status" value="1"/>
</dbReference>
<dbReference type="PANTHER" id="PTHR45947:SF3">
    <property type="entry name" value="SULFOQUINOVOSYL TRANSFERASE SQD2"/>
    <property type="match status" value="1"/>
</dbReference>
<accession>A0A5C5GH68</accession>
<dbReference type="GO" id="GO:0016757">
    <property type="term" value="F:glycosyltransferase activity"/>
    <property type="evidence" value="ECO:0007669"/>
    <property type="project" value="TreeGrafter"/>
</dbReference>
<protein>
    <submittedName>
        <fullName evidence="1">Glycosyltransferase family 4 protein</fullName>
    </submittedName>
</protein>
<dbReference type="SUPFAM" id="SSF53756">
    <property type="entry name" value="UDP-Glycosyltransferase/glycogen phosphorylase"/>
    <property type="match status" value="1"/>
</dbReference>
<dbReference type="PANTHER" id="PTHR45947">
    <property type="entry name" value="SULFOQUINOVOSYL TRANSFERASE SQD2"/>
    <property type="match status" value="1"/>
</dbReference>
<evidence type="ECO:0000313" key="2">
    <source>
        <dbReference type="Proteomes" id="UP000314011"/>
    </source>
</evidence>
<comment type="caution">
    <text evidence="1">The sequence shown here is derived from an EMBL/GenBank/DDBJ whole genome shotgun (WGS) entry which is preliminary data.</text>
</comment>
<dbReference type="CDD" id="cd03801">
    <property type="entry name" value="GT4_PimA-like"/>
    <property type="match status" value="1"/>
</dbReference>
<reference evidence="1 2" key="1">
    <citation type="submission" date="2019-06" db="EMBL/GenBank/DDBJ databases">
        <title>Genome of new Rhodobacteraceae sp. SM1903.</title>
        <authorList>
            <person name="Ren X."/>
        </authorList>
    </citation>
    <scope>NUCLEOTIDE SEQUENCE [LARGE SCALE GENOMIC DNA]</scope>
    <source>
        <strain evidence="1 2">SM1903</strain>
    </source>
</reference>
<proteinExistence type="predicted"/>
<dbReference type="OrthoDB" id="9790710at2"/>